<dbReference type="Pfam" id="PF11836">
    <property type="entry name" value="Phage_TAC_11"/>
    <property type="match status" value="1"/>
</dbReference>
<evidence type="ECO:0000256" key="1">
    <source>
        <dbReference type="SAM" id="MobiDB-lite"/>
    </source>
</evidence>
<comment type="caution">
    <text evidence="2">The sequence shown here is derived from an EMBL/GenBank/DDBJ whole genome shotgun (WGS) entry which is preliminary data.</text>
</comment>
<dbReference type="InterPro" id="IPR021791">
    <property type="entry name" value="Phage_TAC_11"/>
</dbReference>
<sequence>MTQTLTEELGGVERRFRLGIGELRQLQEKCDAGPATILGRLMSIQPQAFGQKRPNAQDYELGADDPDYRADFNLYSLLRSFGGDWRVDDIREPIRLGLIGGGATPTDASLTVLAHVDSRPLPENIGLAAAIILKSLSSDEGDTPGEQKVETTKETDV</sequence>
<dbReference type="OrthoDB" id="7509188at2"/>
<name>A0A364JT69_9HYPH</name>
<gene>
    <name evidence="2" type="ORF">C7374_11465</name>
</gene>
<keyword evidence="3" id="KW-1185">Reference proteome</keyword>
<evidence type="ECO:0000313" key="3">
    <source>
        <dbReference type="Proteomes" id="UP000249453"/>
    </source>
</evidence>
<reference evidence="2 3" key="1">
    <citation type="submission" date="2018-06" db="EMBL/GenBank/DDBJ databases">
        <title>Genomic Encyclopedia of Type Strains, Phase IV (KMG-IV): sequencing the most valuable type-strain genomes for metagenomic binning, comparative biology and taxonomic classification.</title>
        <authorList>
            <person name="Goeker M."/>
        </authorList>
    </citation>
    <scope>NUCLEOTIDE SEQUENCE [LARGE SCALE GENOMIC DNA]</scope>
    <source>
        <strain evidence="2 3">DSM 26720</strain>
    </source>
</reference>
<organism evidence="2 3">
    <name type="scientific">Falsochrobactrum ovis</name>
    <dbReference type="NCBI Taxonomy" id="1293442"/>
    <lineage>
        <taxon>Bacteria</taxon>
        <taxon>Pseudomonadati</taxon>
        <taxon>Pseudomonadota</taxon>
        <taxon>Alphaproteobacteria</taxon>
        <taxon>Hyphomicrobiales</taxon>
        <taxon>Brucellaceae</taxon>
        <taxon>Falsochrobactrum</taxon>
    </lineage>
</organism>
<dbReference type="Proteomes" id="UP000249453">
    <property type="component" value="Unassembled WGS sequence"/>
</dbReference>
<dbReference type="AlphaFoldDB" id="A0A364JT69"/>
<accession>A0A364JT69</accession>
<dbReference type="RefSeq" id="WP_158527850.1">
    <property type="nucleotide sequence ID" value="NZ_JBHEEY010000010.1"/>
</dbReference>
<dbReference type="EMBL" id="QLMK01000014">
    <property type="protein sequence ID" value="RAK26379.1"/>
    <property type="molecule type" value="Genomic_DNA"/>
</dbReference>
<protein>
    <submittedName>
        <fullName evidence="2">Tail tube GTA-gp10-like protein</fullName>
    </submittedName>
</protein>
<feature type="compositionally biased region" description="Basic and acidic residues" evidence="1">
    <location>
        <begin position="145"/>
        <end position="157"/>
    </location>
</feature>
<proteinExistence type="predicted"/>
<evidence type="ECO:0000313" key="2">
    <source>
        <dbReference type="EMBL" id="RAK26379.1"/>
    </source>
</evidence>
<feature type="region of interest" description="Disordered" evidence="1">
    <location>
        <begin position="138"/>
        <end position="157"/>
    </location>
</feature>